<organism evidence="1 2">
    <name type="scientific">Evansella tamaricis</name>
    <dbReference type="NCBI Taxonomy" id="2069301"/>
    <lineage>
        <taxon>Bacteria</taxon>
        <taxon>Bacillati</taxon>
        <taxon>Bacillota</taxon>
        <taxon>Bacilli</taxon>
        <taxon>Bacillales</taxon>
        <taxon>Bacillaceae</taxon>
        <taxon>Evansella</taxon>
    </lineage>
</organism>
<accession>A0ABS6JAC2</accession>
<sequence>MPRRTGRLNIGHATGRGVLPDERTLYRAMLVEKKHCLTLVILSPWSIST</sequence>
<name>A0ABS6JAC2_9BACI</name>
<protein>
    <submittedName>
        <fullName evidence="1">Uncharacterized protein</fullName>
    </submittedName>
</protein>
<comment type="caution">
    <text evidence="1">The sequence shown here is derived from an EMBL/GenBank/DDBJ whole genome shotgun (WGS) entry which is preliminary data.</text>
</comment>
<evidence type="ECO:0000313" key="2">
    <source>
        <dbReference type="Proteomes" id="UP000784880"/>
    </source>
</evidence>
<keyword evidence="2" id="KW-1185">Reference proteome</keyword>
<evidence type="ECO:0000313" key="1">
    <source>
        <dbReference type="EMBL" id="MBU9710627.1"/>
    </source>
</evidence>
<dbReference type="RefSeq" id="WP_217064520.1">
    <property type="nucleotide sequence ID" value="NZ_JAHQCS010000039.1"/>
</dbReference>
<reference evidence="1 2" key="1">
    <citation type="submission" date="2021-06" db="EMBL/GenBank/DDBJ databases">
        <title>Bacillus sp. RD4P76, an endophyte from a halophyte.</title>
        <authorList>
            <person name="Sun J.-Q."/>
        </authorList>
    </citation>
    <scope>NUCLEOTIDE SEQUENCE [LARGE SCALE GENOMIC DNA]</scope>
    <source>
        <strain evidence="1 2">CGMCC 1.15917</strain>
    </source>
</reference>
<proteinExistence type="predicted"/>
<gene>
    <name evidence="1" type="ORF">KS419_02570</name>
</gene>
<dbReference type="Proteomes" id="UP000784880">
    <property type="component" value="Unassembled WGS sequence"/>
</dbReference>
<dbReference type="EMBL" id="JAHQCS010000039">
    <property type="protein sequence ID" value="MBU9710627.1"/>
    <property type="molecule type" value="Genomic_DNA"/>
</dbReference>